<dbReference type="AlphaFoldDB" id="A0A2S5CGG4"/>
<keyword evidence="1" id="KW-0472">Membrane</keyword>
<dbReference type="EMBL" id="PGFZ01000020">
    <property type="protein sequence ID" value="POZ49900.1"/>
    <property type="molecule type" value="Genomic_DNA"/>
</dbReference>
<evidence type="ECO:0008006" key="4">
    <source>
        <dbReference type="Google" id="ProtNLM"/>
    </source>
</evidence>
<gene>
    <name evidence="2" type="ORF">AADEFJLK_04346</name>
</gene>
<sequence>MEKPVLEVFGLSADAVTFLWVAFWGACGGTVKYIQKLNKGYCRFSVTELIGEWVVSGFVGLLTYLLCDSAGLEVKVSAFLIGVTGHMGSGAIVIFEKAAQALFTKWFGKNDTPA</sequence>
<dbReference type="RefSeq" id="WP_103975763.1">
    <property type="nucleotide sequence ID" value="NZ_PGFZ01000020.1"/>
</dbReference>
<evidence type="ECO:0000256" key="1">
    <source>
        <dbReference type="SAM" id="Phobius"/>
    </source>
</evidence>
<evidence type="ECO:0000313" key="2">
    <source>
        <dbReference type="EMBL" id="POZ49900.1"/>
    </source>
</evidence>
<dbReference type="PROSITE" id="PS51257">
    <property type="entry name" value="PROKAR_LIPOPROTEIN"/>
    <property type="match status" value="1"/>
</dbReference>
<comment type="caution">
    <text evidence="2">The sequence shown here is derived from an EMBL/GenBank/DDBJ whole genome shotgun (WGS) entry which is preliminary data.</text>
</comment>
<feature type="transmembrane region" description="Helical" evidence="1">
    <location>
        <begin position="46"/>
        <end position="66"/>
    </location>
</feature>
<proteinExistence type="predicted"/>
<feature type="transmembrane region" description="Helical" evidence="1">
    <location>
        <begin position="15"/>
        <end position="34"/>
    </location>
</feature>
<accession>A0A2S5CGG4</accession>
<reference evidence="2 3" key="1">
    <citation type="submission" date="2017-11" db="EMBL/GenBank/DDBJ databases">
        <title>Draft Genome Sequence of Methylobacter psychrotolerans Sph1T, an Obligate Methanotroph from Low-Temperature Environments.</title>
        <authorList>
            <person name="Oshkin I.Y."/>
            <person name="Miroshnikov K."/>
            <person name="Belova S.E."/>
            <person name="Korzhenkov A."/>
            <person name="Toshchakov S.V."/>
            <person name="Dedysh S.N."/>
        </authorList>
    </citation>
    <scope>NUCLEOTIDE SEQUENCE [LARGE SCALE GENOMIC DNA]</scope>
    <source>
        <strain evidence="2 3">Sph1</strain>
    </source>
</reference>
<dbReference type="InterPro" id="IPR032126">
    <property type="entry name" value="LydA_holin"/>
</dbReference>
<name>A0A2S5CGG4_9GAMM</name>
<dbReference type="Proteomes" id="UP000237423">
    <property type="component" value="Unassembled WGS sequence"/>
</dbReference>
<feature type="transmembrane region" description="Helical" evidence="1">
    <location>
        <begin position="78"/>
        <end position="95"/>
    </location>
</feature>
<keyword evidence="1" id="KW-1133">Transmembrane helix</keyword>
<keyword evidence="1" id="KW-0812">Transmembrane</keyword>
<protein>
    <recommendedName>
        <fullName evidence="4">Holin</fullName>
    </recommendedName>
</protein>
<dbReference type="Pfam" id="PF16083">
    <property type="entry name" value="Phage_holin_3_3"/>
    <property type="match status" value="1"/>
</dbReference>
<evidence type="ECO:0000313" key="3">
    <source>
        <dbReference type="Proteomes" id="UP000237423"/>
    </source>
</evidence>
<organism evidence="2 3">
    <name type="scientific">Methylovulum psychrotolerans</name>
    <dbReference type="NCBI Taxonomy" id="1704499"/>
    <lineage>
        <taxon>Bacteria</taxon>
        <taxon>Pseudomonadati</taxon>
        <taxon>Pseudomonadota</taxon>
        <taxon>Gammaproteobacteria</taxon>
        <taxon>Methylococcales</taxon>
        <taxon>Methylococcaceae</taxon>
        <taxon>Methylovulum</taxon>
    </lineage>
</organism>